<sequence length="326" mass="35317">MLMSDSLAALPAVRALPAAARAVAIRQDAVVTVAQLRAWGVGDTRVSRRVRAGDWQRPFRGVVVLQSGQVSWRQRAQAALLYAGAGAALSHGSAAFLHGIVDAPGRGIDVTVPHRRTVRRQVGLVVHRTRRMPWAGGRVRSVEPHEAVVGLVAATSGTDELVGLICSAVRAGVSPGLLVETVRDRRLPNRRLVLDLLDQVADGIESPLEHRYQRDVERAHGLPRAAAQQRERVGGRWIRADRIYVGFGVRAELDGQLAHPFGTTDADVWRDNAVLLERGDLTLRYRWQHVAVTPCATAAQVASALVAHGWTSTPRPCGPRCTLTAP</sequence>
<dbReference type="Pfam" id="PF13338">
    <property type="entry name" value="AbiEi_4"/>
    <property type="match status" value="1"/>
</dbReference>
<dbReference type="EMBL" id="BJWG01000020">
    <property type="protein sequence ID" value="GEL96393.1"/>
    <property type="molecule type" value="Genomic_DNA"/>
</dbReference>
<name>A0A511JF94_9CELL</name>
<gene>
    <name evidence="2" type="ORF">CCO02nite_30510</name>
</gene>
<proteinExistence type="predicted"/>
<dbReference type="AlphaFoldDB" id="A0A511JF94"/>
<evidence type="ECO:0000313" key="2">
    <source>
        <dbReference type="EMBL" id="GEL96393.1"/>
    </source>
</evidence>
<dbReference type="InterPro" id="IPR025159">
    <property type="entry name" value="AbiEi_N"/>
</dbReference>
<evidence type="ECO:0000259" key="1">
    <source>
        <dbReference type="Pfam" id="PF13338"/>
    </source>
</evidence>
<reference evidence="2 3" key="1">
    <citation type="submission" date="2019-07" db="EMBL/GenBank/DDBJ databases">
        <title>Whole genome shotgun sequence of Cellulomonas composti NBRC 100758.</title>
        <authorList>
            <person name="Hosoyama A."/>
            <person name="Uohara A."/>
            <person name="Ohji S."/>
            <person name="Ichikawa N."/>
        </authorList>
    </citation>
    <scope>NUCLEOTIDE SEQUENCE [LARGE SCALE GENOMIC DNA]</scope>
    <source>
        <strain evidence="2 3">NBRC 100758</strain>
    </source>
</reference>
<comment type="caution">
    <text evidence="2">The sequence shown here is derived from an EMBL/GenBank/DDBJ whole genome shotgun (WGS) entry which is preliminary data.</text>
</comment>
<evidence type="ECO:0000313" key="3">
    <source>
        <dbReference type="Proteomes" id="UP000321720"/>
    </source>
</evidence>
<protein>
    <recommendedName>
        <fullName evidence="1">AbiEi antitoxin N-terminal domain-containing protein</fullName>
    </recommendedName>
</protein>
<keyword evidence="3" id="KW-1185">Reference proteome</keyword>
<accession>A0A511JF94</accession>
<organism evidence="2 3">
    <name type="scientific">Cellulomonas composti</name>
    <dbReference type="NCBI Taxonomy" id="266130"/>
    <lineage>
        <taxon>Bacteria</taxon>
        <taxon>Bacillati</taxon>
        <taxon>Actinomycetota</taxon>
        <taxon>Actinomycetes</taxon>
        <taxon>Micrococcales</taxon>
        <taxon>Cellulomonadaceae</taxon>
        <taxon>Cellulomonas</taxon>
    </lineage>
</organism>
<feature type="domain" description="AbiEi antitoxin N-terminal" evidence="1">
    <location>
        <begin position="22"/>
        <end position="65"/>
    </location>
</feature>
<dbReference type="Proteomes" id="UP000321720">
    <property type="component" value="Unassembled WGS sequence"/>
</dbReference>